<keyword evidence="1" id="KW-0472">Membrane</keyword>
<accession>A0A8H4QF84</accession>
<dbReference type="EMBL" id="JAACJL010000059">
    <property type="protein sequence ID" value="KAF4609864.1"/>
    <property type="molecule type" value="Genomic_DNA"/>
</dbReference>
<gene>
    <name evidence="2" type="ORF">D9613_010381</name>
</gene>
<reference evidence="2 3" key="1">
    <citation type="submission" date="2019-12" db="EMBL/GenBank/DDBJ databases">
        <authorList>
            <person name="Floudas D."/>
            <person name="Bentzer J."/>
            <person name="Ahren D."/>
            <person name="Johansson T."/>
            <person name="Persson P."/>
            <person name="Tunlid A."/>
        </authorList>
    </citation>
    <scope>NUCLEOTIDE SEQUENCE [LARGE SCALE GENOMIC DNA]</scope>
    <source>
        <strain evidence="2 3">CBS 102.39</strain>
    </source>
</reference>
<proteinExistence type="predicted"/>
<protein>
    <submittedName>
        <fullName evidence="2">Uncharacterized protein</fullName>
    </submittedName>
</protein>
<feature type="transmembrane region" description="Helical" evidence="1">
    <location>
        <begin position="158"/>
        <end position="177"/>
    </location>
</feature>
<dbReference type="AlphaFoldDB" id="A0A8H4QF84"/>
<dbReference type="Proteomes" id="UP000521872">
    <property type="component" value="Unassembled WGS sequence"/>
</dbReference>
<keyword evidence="1" id="KW-0812">Transmembrane</keyword>
<evidence type="ECO:0000256" key="1">
    <source>
        <dbReference type="SAM" id="Phobius"/>
    </source>
</evidence>
<evidence type="ECO:0000313" key="3">
    <source>
        <dbReference type="Proteomes" id="UP000521872"/>
    </source>
</evidence>
<evidence type="ECO:0000313" key="2">
    <source>
        <dbReference type="EMBL" id="KAF4609864.1"/>
    </source>
</evidence>
<sequence length="196" mass="21818">MHSWMRGYGTALVVAYPSTFERRRDTSWSPEIEQTEISRKSLSSYQLFKAALEFLDAQSRLKGTMRHHAISADSFSLMNVLARVPIGPPRAVTLRCLEDFTSAIPNDSFRGFACLQVALVDDPKLKYNTSVDIAIAKPSMSSSAFDSRHRVSLERISALMNTILHIVSSLSVAIFVVEGIESSVYYFLGLFRAATS</sequence>
<name>A0A8H4QF84_9AGAR</name>
<keyword evidence="1" id="KW-1133">Transmembrane helix</keyword>
<organism evidence="2 3">
    <name type="scientific">Agrocybe pediades</name>
    <dbReference type="NCBI Taxonomy" id="84607"/>
    <lineage>
        <taxon>Eukaryota</taxon>
        <taxon>Fungi</taxon>
        <taxon>Dikarya</taxon>
        <taxon>Basidiomycota</taxon>
        <taxon>Agaricomycotina</taxon>
        <taxon>Agaricomycetes</taxon>
        <taxon>Agaricomycetidae</taxon>
        <taxon>Agaricales</taxon>
        <taxon>Agaricineae</taxon>
        <taxon>Strophariaceae</taxon>
        <taxon>Agrocybe</taxon>
    </lineage>
</organism>
<comment type="caution">
    <text evidence="2">The sequence shown here is derived from an EMBL/GenBank/DDBJ whole genome shotgun (WGS) entry which is preliminary data.</text>
</comment>
<keyword evidence="3" id="KW-1185">Reference proteome</keyword>